<organism evidence="2 3">
    <name type="scientific">Algibacter mikhailovii</name>
    <dbReference type="NCBI Taxonomy" id="425498"/>
    <lineage>
        <taxon>Bacteria</taxon>
        <taxon>Pseudomonadati</taxon>
        <taxon>Bacteroidota</taxon>
        <taxon>Flavobacteriia</taxon>
        <taxon>Flavobacteriales</taxon>
        <taxon>Flavobacteriaceae</taxon>
        <taxon>Algibacter</taxon>
    </lineage>
</organism>
<protein>
    <recommendedName>
        <fullName evidence="1">ABM domain-containing protein</fullName>
    </recommendedName>
</protein>
<evidence type="ECO:0000313" key="2">
    <source>
        <dbReference type="EMBL" id="GGZ88970.1"/>
    </source>
</evidence>
<name>A0A918VBI3_9FLAO</name>
<dbReference type="RefSeq" id="WP_189361948.1">
    <property type="nucleotide sequence ID" value="NZ_BMWZ01000007.1"/>
</dbReference>
<dbReference type="AlphaFoldDB" id="A0A918VBI3"/>
<reference evidence="2" key="2">
    <citation type="submission" date="2020-09" db="EMBL/GenBank/DDBJ databases">
        <authorList>
            <person name="Sun Q."/>
            <person name="Kim S."/>
        </authorList>
    </citation>
    <scope>NUCLEOTIDE SEQUENCE</scope>
    <source>
        <strain evidence="2">KCTC 12710</strain>
    </source>
</reference>
<feature type="domain" description="ABM" evidence="1">
    <location>
        <begin position="1"/>
        <end position="62"/>
    </location>
</feature>
<keyword evidence="3" id="KW-1185">Reference proteome</keyword>
<dbReference type="SUPFAM" id="SSF54909">
    <property type="entry name" value="Dimeric alpha+beta barrel"/>
    <property type="match status" value="1"/>
</dbReference>
<dbReference type="Pfam" id="PF03992">
    <property type="entry name" value="ABM"/>
    <property type="match status" value="1"/>
</dbReference>
<proteinExistence type="predicted"/>
<evidence type="ECO:0000313" key="3">
    <source>
        <dbReference type="Proteomes" id="UP000636004"/>
    </source>
</evidence>
<gene>
    <name evidence="2" type="ORF">GCM10007028_28930</name>
</gene>
<dbReference type="InterPro" id="IPR007138">
    <property type="entry name" value="ABM_dom"/>
</dbReference>
<accession>A0A918VBI3</accession>
<evidence type="ECO:0000259" key="1">
    <source>
        <dbReference type="Pfam" id="PF03992"/>
    </source>
</evidence>
<dbReference type="Gene3D" id="3.30.70.100">
    <property type="match status" value="1"/>
</dbReference>
<sequence>MYVVLYSFQVKPQQEESFLKGWKGLTALIYKHEGSLGSRLHKEDTLEYIAYAQWPSKDQFDNSGGNLPKEQADKFRGLMRKSCSKIEILHKFEVVEDLLADKLYD</sequence>
<dbReference type="InterPro" id="IPR011008">
    <property type="entry name" value="Dimeric_a/b-barrel"/>
</dbReference>
<comment type="caution">
    <text evidence="2">The sequence shown here is derived from an EMBL/GenBank/DDBJ whole genome shotgun (WGS) entry which is preliminary data.</text>
</comment>
<dbReference type="EMBL" id="BMWZ01000007">
    <property type="protein sequence ID" value="GGZ88970.1"/>
    <property type="molecule type" value="Genomic_DNA"/>
</dbReference>
<reference evidence="2" key="1">
    <citation type="journal article" date="2014" name="Int. J. Syst. Evol. Microbiol.">
        <title>Complete genome sequence of Corynebacterium casei LMG S-19264T (=DSM 44701T), isolated from a smear-ripened cheese.</title>
        <authorList>
            <consortium name="US DOE Joint Genome Institute (JGI-PGF)"/>
            <person name="Walter F."/>
            <person name="Albersmeier A."/>
            <person name="Kalinowski J."/>
            <person name="Ruckert C."/>
        </authorList>
    </citation>
    <scope>NUCLEOTIDE SEQUENCE</scope>
    <source>
        <strain evidence="2">KCTC 12710</strain>
    </source>
</reference>
<dbReference type="Proteomes" id="UP000636004">
    <property type="component" value="Unassembled WGS sequence"/>
</dbReference>